<feature type="transmembrane region" description="Helical" evidence="1">
    <location>
        <begin position="85"/>
        <end position="106"/>
    </location>
</feature>
<feature type="transmembrane region" description="Helical" evidence="1">
    <location>
        <begin position="190"/>
        <end position="209"/>
    </location>
</feature>
<feature type="transmembrane region" description="Helical" evidence="1">
    <location>
        <begin position="126"/>
        <end position="145"/>
    </location>
</feature>
<reference evidence="3 4" key="1">
    <citation type="submission" date="2018-06" db="EMBL/GenBank/DDBJ databases">
        <authorList>
            <consortium name="Pathogen Informatics"/>
            <person name="Doyle S."/>
        </authorList>
    </citation>
    <scope>NUCLEOTIDE SEQUENCE [LARGE SCALE GENOMIC DNA]</scope>
    <source>
        <strain evidence="3 4">NCTC10254</strain>
    </source>
</reference>
<dbReference type="EMBL" id="UARK01000001">
    <property type="protein sequence ID" value="SPW24047.1"/>
    <property type="molecule type" value="Genomic_DNA"/>
</dbReference>
<sequence>MTDTKRTVGNLILFGGAVFLSGWVGLLTDRLTGQPAPTSLNDYLTGGELPRLVLPLLTVVALRAVTGGWQDAGFAPNLRGAGATYLLLILACPTALAVALIIGFLANAISFSTLHATFYLEVVARNLPWLLVTSLVGETLWRGYLANQLLKLRLRSWQIYLIVAGVWWVWWLPFWGIMVINNSHIAEFNVTGATMAVATIPMFLCWTVFYTEAFRATRSIWPGVITQVFMNAVILRQFAAEIASPNLIVLGLLPAAFLCVIGLLVGRATTTAAQHNPYVG</sequence>
<feature type="transmembrane region" description="Helical" evidence="1">
    <location>
        <begin position="221"/>
        <end position="239"/>
    </location>
</feature>
<dbReference type="RefSeq" id="WP_005524015.1">
    <property type="nucleotide sequence ID" value="NZ_CP050134.2"/>
</dbReference>
<feature type="transmembrane region" description="Helical" evidence="1">
    <location>
        <begin position="157"/>
        <end position="178"/>
    </location>
</feature>
<accession>A0A6H9XDS0</accession>
<proteinExistence type="predicted"/>
<evidence type="ECO:0000313" key="3">
    <source>
        <dbReference type="EMBL" id="SPW24047.1"/>
    </source>
</evidence>
<evidence type="ECO:0000259" key="2">
    <source>
        <dbReference type="Pfam" id="PF02517"/>
    </source>
</evidence>
<keyword evidence="1" id="KW-1133">Transmembrane helix</keyword>
<evidence type="ECO:0000256" key="1">
    <source>
        <dbReference type="SAM" id="Phobius"/>
    </source>
</evidence>
<dbReference type="GO" id="GO:0080120">
    <property type="term" value="P:CAAX-box protein maturation"/>
    <property type="evidence" value="ECO:0007669"/>
    <property type="project" value="UniProtKB-ARBA"/>
</dbReference>
<keyword evidence="1" id="KW-0812">Transmembrane</keyword>
<organism evidence="3 4">
    <name type="scientific">Corynebacterium matruchotii</name>
    <dbReference type="NCBI Taxonomy" id="43768"/>
    <lineage>
        <taxon>Bacteria</taxon>
        <taxon>Bacillati</taxon>
        <taxon>Actinomycetota</taxon>
        <taxon>Actinomycetes</taxon>
        <taxon>Mycobacteriales</taxon>
        <taxon>Corynebacteriaceae</taxon>
        <taxon>Corynebacterium</taxon>
    </lineage>
</organism>
<dbReference type="GO" id="GO:0004175">
    <property type="term" value="F:endopeptidase activity"/>
    <property type="evidence" value="ECO:0007669"/>
    <property type="project" value="UniProtKB-ARBA"/>
</dbReference>
<name>A0A6H9XDS0_9CORY</name>
<feature type="transmembrane region" description="Helical" evidence="1">
    <location>
        <begin position="245"/>
        <end position="265"/>
    </location>
</feature>
<evidence type="ECO:0000313" key="4">
    <source>
        <dbReference type="Proteomes" id="UP000249886"/>
    </source>
</evidence>
<protein>
    <recommendedName>
        <fullName evidence="2">CAAX prenyl protease 2/Lysostaphin resistance protein A-like domain-containing protein</fullName>
    </recommendedName>
</protein>
<feature type="transmembrane region" description="Helical" evidence="1">
    <location>
        <begin position="7"/>
        <end position="28"/>
    </location>
</feature>
<dbReference type="GeneID" id="84573146"/>
<feature type="domain" description="CAAX prenyl protease 2/Lysostaphin resistance protein A-like" evidence="2">
    <location>
        <begin position="128"/>
        <end position="233"/>
    </location>
</feature>
<dbReference type="AlphaFoldDB" id="A0A6H9XDS0"/>
<dbReference type="Pfam" id="PF02517">
    <property type="entry name" value="Rce1-like"/>
    <property type="match status" value="1"/>
</dbReference>
<dbReference type="Proteomes" id="UP000249886">
    <property type="component" value="Unassembled WGS sequence"/>
</dbReference>
<gene>
    <name evidence="3" type="ORF">NCTC10254_00411</name>
</gene>
<keyword evidence="1" id="KW-0472">Membrane</keyword>
<dbReference type="InterPro" id="IPR003675">
    <property type="entry name" value="Rce1/LyrA-like_dom"/>
</dbReference>
<comment type="caution">
    <text evidence="3">The sequence shown here is derived from an EMBL/GenBank/DDBJ whole genome shotgun (WGS) entry which is preliminary data.</text>
</comment>